<feature type="domain" description="EF-hand" evidence="19">
    <location>
        <begin position="3856"/>
        <end position="3891"/>
    </location>
</feature>
<name>A0AAW0P8D4_9GOBI</name>
<dbReference type="Pfam" id="PF08709">
    <property type="entry name" value="Ins145_P3_rec"/>
    <property type="match status" value="1"/>
</dbReference>
<dbReference type="InterPro" id="IPR036300">
    <property type="entry name" value="MIR_dom_sf"/>
</dbReference>
<protein>
    <recommendedName>
        <fullName evidence="23">Ryanodine receptor 2</fullName>
    </recommendedName>
</protein>
<proteinExistence type="predicted"/>
<feature type="domain" description="MIR" evidence="20">
    <location>
        <begin position="125"/>
        <end position="180"/>
    </location>
</feature>
<keyword evidence="2" id="KW-0813">Transport</keyword>
<evidence type="ECO:0000256" key="8">
    <source>
        <dbReference type="ARBA" id="ARBA00022860"/>
    </source>
</evidence>
<reference evidence="22" key="1">
    <citation type="submission" date="2024-04" db="EMBL/GenBank/DDBJ databases">
        <title>Salinicola lusitanus LLJ914,a marine bacterium isolated from the Okinawa Trough.</title>
        <authorList>
            <person name="Li J."/>
        </authorList>
    </citation>
    <scope>NUCLEOTIDE SEQUENCE [LARGE SCALE GENOMIC DNA]</scope>
</reference>
<dbReference type="InterPro" id="IPR009460">
    <property type="entry name" value="Ryanrecept_TM4-6"/>
</dbReference>
<feature type="region of interest" description="Disordered" evidence="16">
    <location>
        <begin position="4149"/>
        <end position="4172"/>
    </location>
</feature>
<dbReference type="FunFam" id="2.80.10.50:FF:000006">
    <property type="entry name" value="Ryanodine receptor 2 (Cardiac)"/>
    <property type="match status" value="1"/>
</dbReference>
<dbReference type="InterPro" id="IPR043136">
    <property type="entry name" value="B30.2/SPRY_sf"/>
</dbReference>
<feature type="domain" description="B30.2/SPRY" evidence="18">
    <location>
        <begin position="1301"/>
        <end position="1507"/>
    </location>
</feature>
<dbReference type="CDD" id="cd12879">
    <property type="entry name" value="SPRY3_RyR"/>
    <property type="match status" value="1"/>
</dbReference>
<dbReference type="Pfam" id="PF00622">
    <property type="entry name" value="SPRY"/>
    <property type="match status" value="3"/>
</dbReference>
<evidence type="ECO:0000256" key="3">
    <source>
        <dbReference type="ARBA" id="ARBA00022568"/>
    </source>
</evidence>
<evidence type="ECO:0000313" key="21">
    <source>
        <dbReference type="EMBL" id="KAK7919493.1"/>
    </source>
</evidence>
<dbReference type="InterPro" id="IPR035762">
    <property type="entry name" value="SPRY3_RyR"/>
</dbReference>
<comment type="subcellular location">
    <subcellularLocation>
        <location evidence="1">Sarcoplasmic reticulum membrane</location>
        <topology evidence="1">Multi-pass membrane protein</topology>
    </subcellularLocation>
</comment>
<dbReference type="InterPro" id="IPR015925">
    <property type="entry name" value="Ryanodine_IP3_receptor"/>
</dbReference>
<dbReference type="EMBL" id="JBBPFD010000007">
    <property type="protein sequence ID" value="KAK7919493.1"/>
    <property type="molecule type" value="Genomic_DNA"/>
</dbReference>
<dbReference type="Gene3D" id="1.25.10.30">
    <property type="entry name" value="IP3 receptor type 1 binding core, RIH domain"/>
    <property type="match status" value="1"/>
</dbReference>
<dbReference type="SUPFAM" id="SSF47473">
    <property type="entry name" value="EF-hand"/>
    <property type="match status" value="1"/>
</dbReference>
<dbReference type="SMART" id="SM00449">
    <property type="entry name" value="SPRY"/>
    <property type="match status" value="3"/>
</dbReference>
<dbReference type="FunFam" id="2.60.120.920:FF:000003">
    <property type="entry name" value="ryanodine receptor isoform X2"/>
    <property type="match status" value="1"/>
</dbReference>
<dbReference type="InterPro" id="IPR005821">
    <property type="entry name" value="Ion_trans_dom"/>
</dbReference>
<dbReference type="Pfam" id="PF01365">
    <property type="entry name" value="RYDR_ITPR"/>
    <property type="match status" value="2"/>
</dbReference>
<dbReference type="FunFam" id="2.80.10.50:FF:000016">
    <property type="entry name" value="Ryanodine receptor 2 (Cardiac)"/>
    <property type="match status" value="1"/>
</dbReference>
<dbReference type="FunFam" id="1.10.238.10:FF:000040">
    <property type="entry name" value="Ryanodine receptor 2"/>
    <property type="match status" value="1"/>
</dbReference>
<keyword evidence="13" id="KW-1071">Ligand-gated ion channel</keyword>
<keyword evidence="8" id="KW-0112">Calmodulin-binding</keyword>
<gene>
    <name evidence="21" type="ORF">WMY93_010777</name>
</gene>
<dbReference type="Gene3D" id="2.60.120.920">
    <property type="match status" value="3"/>
</dbReference>
<feature type="transmembrane region" description="Helical" evidence="17">
    <location>
        <begin position="4092"/>
        <end position="4112"/>
    </location>
</feature>
<dbReference type="GO" id="GO:0005509">
    <property type="term" value="F:calcium ion binding"/>
    <property type="evidence" value="ECO:0007669"/>
    <property type="project" value="InterPro"/>
</dbReference>
<dbReference type="InterPro" id="IPR002048">
    <property type="entry name" value="EF_hand_dom"/>
</dbReference>
<dbReference type="InterPro" id="IPR003032">
    <property type="entry name" value="Ryanodine_rcpt"/>
</dbReference>
<dbReference type="Pfam" id="PF08454">
    <property type="entry name" value="RIH_assoc"/>
    <property type="match status" value="1"/>
</dbReference>
<dbReference type="GO" id="GO:0030018">
    <property type="term" value="C:Z disc"/>
    <property type="evidence" value="ECO:0007669"/>
    <property type="project" value="TreeGrafter"/>
</dbReference>
<dbReference type="Pfam" id="PF02815">
    <property type="entry name" value="MIR"/>
    <property type="match status" value="1"/>
</dbReference>
<keyword evidence="10 17" id="KW-1133">Transmembrane helix</keyword>
<feature type="domain" description="MIR" evidence="20">
    <location>
        <begin position="240"/>
        <end position="295"/>
    </location>
</feature>
<feature type="transmembrane region" description="Helical" evidence="17">
    <location>
        <begin position="4524"/>
        <end position="4545"/>
    </location>
</feature>
<keyword evidence="3" id="KW-0109">Calcium transport</keyword>
<feature type="transmembrane region" description="Helical" evidence="17">
    <location>
        <begin position="4600"/>
        <end position="4623"/>
    </location>
</feature>
<dbReference type="InterPro" id="IPR048581">
    <property type="entry name" value="RYDR_Jsol"/>
</dbReference>
<dbReference type="Pfam" id="PF00520">
    <property type="entry name" value="Ion_trans"/>
    <property type="match status" value="1"/>
</dbReference>
<dbReference type="GO" id="GO:0006941">
    <property type="term" value="P:striated muscle contraction"/>
    <property type="evidence" value="ECO:0007669"/>
    <property type="project" value="TreeGrafter"/>
</dbReference>
<dbReference type="GO" id="GO:0005219">
    <property type="term" value="F:ryanodine-sensitive calcium-release channel activity"/>
    <property type="evidence" value="ECO:0007669"/>
    <property type="project" value="InterPro"/>
</dbReference>
<evidence type="ECO:0000256" key="16">
    <source>
        <dbReference type="SAM" id="MobiDB-lite"/>
    </source>
</evidence>
<dbReference type="Gene3D" id="1.10.287.70">
    <property type="match status" value="1"/>
</dbReference>
<dbReference type="InterPro" id="IPR013662">
    <property type="entry name" value="RIH_assoc-dom"/>
</dbReference>
<dbReference type="SUPFAM" id="SSF100909">
    <property type="entry name" value="IP3 receptor type 1 binding core, domain 2"/>
    <property type="match status" value="2"/>
</dbReference>
<dbReference type="GO" id="GO:0042383">
    <property type="term" value="C:sarcolemma"/>
    <property type="evidence" value="ECO:0007669"/>
    <property type="project" value="TreeGrafter"/>
</dbReference>
<dbReference type="FunFam" id="1.10.287.70:FF:000017">
    <property type="entry name" value="ryanodine receptor isoform X2"/>
    <property type="match status" value="1"/>
</dbReference>
<dbReference type="InterPro" id="IPR001870">
    <property type="entry name" value="B30.2/SPRY"/>
</dbReference>
<comment type="caution">
    <text evidence="21">The sequence shown here is derived from an EMBL/GenBank/DDBJ whole genome shotgun (WGS) entry which is preliminary data.</text>
</comment>
<evidence type="ECO:0000259" key="19">
    <source>
        <dbReference type="PROSITE" id="PS50222"/>
    </source>
</evidence>
<dbReference type="InterPro" id="IPR000699">
    <property type="entry name" value="RIH_dom"/>
</dbReference>
<dbReference type="GO" id="GO:0006874">
    <property type="term" value="P:intracellular calcium ion homeostasis"/>
    <property type="evidence" value="ECO:0007669"/>
    <property type="project" value="InterPro"/>
</dbReference>
<dbReference type="InterPro" id="IPR013320">
    <property type="entry name" value="ConA-like_dom_sf"/>
</dbReference>
<dbReference type="Proteomes" id="UP001460270">
    <property type="component" value="Unassembled WGS sequence"/>
</dbReference>
<evidence type="ECO:0000256" key="6">
    <source>
        <dbReference type="ARBA" id="ARBA00022737"/>
    </source>
</evidence>
<keyword evidence="7" id="KW-0106">Calcium</keyword>
<evidence type="ECO:0000259" key="20">
    <source>
        <dbReference type="PROSITE" id="PS50919"/>
    </source>
</evidence>
<dbReference type="GO" id="GO:0005790">
    <property type="term" value="C:smooth endoplasmic reticulum"/>
    <property type="evidence" value="ECO:0007669"/>
    <property type="project" value="TreeGrafter"/>
</dbReference>
<evidence type="ECO:0000256" key="17">
    <source>
        <dbReference type="SAM" id="Phobius"/>
    </source>
</evidence>
<keyword evidence="14" id="KW-0407">Ion channel</keyword>
<comment type="catalytic activity">
    <reaction evidence="15">
        <text>Ca(2+)(in) = Ca(2+)(out)</text>
        <dbReference type="Rhea" id="RHEA:29671"/>
        <dbReference type="ChEBI" id="CHEBI:29108"/>
    </reaction>
</comment>
<dbReference type="PRINTS" id="PR00795">
    <property type="entry name" value="RYANODINER"/>
</dbReference>
<keyword evidence="11" id="KW-0406">Ion transport</keyword>
<feature type="transmembrane region" description="Helical" evidence="17">
    <location>
        <begin position="4330"/>
        <end position="4349"/>
    </location>
</feature>
<evidence type="ECO:0000313" key="22">
    <source>
        <dbReference type="Proteomes" id="UP001460270"/>
    </source>
</evidence>
<feature type="domain" description="MIR" evidence="20">
    <location>
        <begin position="301"/>
        <end position="356"/>
    </location>
</feature>
<dbReference type="FunFam" id="1.25.10.30:FF:000002">
    <property type="entry name" value="ryanodine receptor isoform X2"/>
    <property type="match status" value="1"/>
</dbReference>
<dbReference type="SMART" id="SM00472">
    <property type="entry name" value="MIR"/>
    <property type="match status" value="4"/>
</dbReference>
<dbReference type="Gene3D" id="2.80.10.50">
    <property type="match status" value="2"/>
</dbReference>
<evidence type="ECO:0000256" key="11">
    <source>
        <dbReference type="ARBA" id="ARBA00023065"/>
    </source>
</evidence>
<keyword evidence="9" id="KW-0703">Sarcoplasmic reticulum</keyword>
<evidence type="ECO:0000256" key="2">
    <source>
        <dbReference type="ARBA" id="ARBA00022448"/>
    </source>
</evidence>
<evidence type="ECO:0000256" key="1">
    <source>
        <dbReference type="ARBA" id="ARBA00004326"/>
    </source>
</evidence>
<evidence type="ECO:0000256" key="14">
    <source>
        <dbReference type="ARBA" id="ARBA00023303"/>
    </source>
</evidence>
<dbReference type="InterPro" id="IPR013333">
    <property type="entry name" value="Ryan_recept"/>
</dbReference>
<feature type="compositionally biased region" description="Basic and acidic residues" evidence="16">
    <location>
        <begin position="4153"/>
        <end position="4172"/>
    </location>
</feature>
<evidence type="ECO:0000256" key="9">
    <source>
        <dbReference type="ARBA" id="ARBA00022951"/>
    </source>
</evidence>
<dbReference type="InterPro" id="IPR003877">
    <property type="entry name" value="SPRY_dom"/>
</dbReference>
<sequence length="4723" mass="535798">MCSLLLALGRSSLQGPQTVHRAVGGLFCSAQALKWVCVSVNLQDDEVVLQCSATLHKEQQKLCLAAEGFGNRLCFLESISNSKNVPPDLSICTFVLEQSLSVRALQEMLANTEDKADATAQGGGHRTLLYGHAVLLRHSYSSMYLCCLSTSRSSTDKLAFDVGLQEDTTGEACWWTIHPASKQRSEGEKVRVGDDLILVSVSSERYLHLSYGTDSLHVDAAFQQTLWSVAPICSGSEVAQGFLIGGDVMRLLHGHMDECLTVPSGEHGNEHRRSVHYEGGAVSSHARSLWRLETLRVMWSGSHIRWGQPFRLRHVTTGKYLSLSHDRVLLLMDKDKADIKSTAFCFRSSKEKLDPGVRKEVDGMGTPDIKYGDSVCYIQHVDTCLWLTYQTVDAKCARMGGVQRKAIMHHEGHMDDGLTLSRSQHEESRAARVIRSSAFLFNLFIRDLDTLRRKGKSSALDLPIDSVNLSLQDLIGYFQPPDEQLEHEVKQNRLRALKNRQNLFQEEGMISLVLECIDHLHVYSSAAHFAEAVGQTAGEAWSSILNSLYELLAALIRGNRKNCAQFSSSLDWLISRLERLEASSGILEVLHCVLVESPEALNIIKEGHIKSIISLLDKHGRNHKVLDVLCSLCVCNGVAVRSNQHLICDNLLPGRDLLLQTRLTNHVSRRGLGGQWGGDDLYSYGFDGLHLWSGCVARTVSSPNQHLLKAEDVVSCCLDLSVPSISFRINGQPVQGMFENFNVDGLFFPVASFSAGVKIRFLLGGRHGEFKFLPPPGYAPCYEAVLPREKLKLEAGADQTAAQDLLGPTVTLSQAAFTPTPVDTSQIVLPPHLERIREKLAENIHELWVMNKIELGWTFGAVRDDNKRQHPCLVEFSKLPEQERSYNLQMSLETLKTLLALGCHVGLADEHAVEKVRSMKLSPTYELSSGYKPAPLDLNHIRLTSTQEAMVDKLAENAHNVWARDRIRQGWTYGIQQDVKNRRNPRLVPYVLLDERTKKSNKDSLREAVRTLLGYGYNLEAQDQDHTQSDLSSMSAERFRIFRAEKTYCVNAGKWYFELEVLTSGQMRVGWARPGCLPDQELGSDDQAFVFDGFKVQRWHQGNEHFGRAWQTGDVVGCMVDLNEHTMMFTLNGEVMLDDSGSELAFKDFEAGDGFIPVCSLGVCQVGRMNFGKDVSTLKYFTICGLQEGYEPFAVNMNRDVTMWLSKRLPQFVPVPPHHQHIEVTRINGSVESCPCLKVTQKSFGSQNNNPDIMFYRLSMPVECAECFSRSPTNGSFFSPKRELEDFETVSDFEVLMKTSHSYSGPNGPERDEFNNHKDYTQEKPSKLKQRFMLKRNKPDNTCPAVTPLPEEEMTDDKEDKDEYELHASTYYYSVRIFPGQEPSSVWVGWVTSDFHQYDPGFELQKVRTVTVTLGDEKGKVHESIKRSNCYMVWAGESSSPGQGRNNNGLEIGCLLDTTSGLLTFTANGKELSSFYQVEPSTKLFPAVFAKATSPNVFQFELGRIKNIMPLSAALFRSERKNPSSQCPPRLHVQFLTPVLWSRVPNHFLKVGVSRVNDRHGWLVQCSEALQFMSLHIPEENRSVDILELSERKELLRFHYHTLRLYSAICALGNRRVAHALCSHVDEAQLLQAIQDKYMPGLLRAGYYDLLIDIHLSSYATARLMMNNEYIVPMTEATKSITLFPEDTNEQGLPGIGLSTSLQPRMLFSSPNFIYNRSALCNQSIDSGDSFQYSPEFPLGVLKEKTIEMLTEAVLEGNKHFLFVPVIKLVYTMLIMGLFRNGDLKRILRLIEPNVFSEQGPEEQLPVNKEGLLQMKLPESVKLQMCHVLCFLCDCQLRHRIEAVVAFSDDFVACLQDNQRFRYNEVMLALNMSAALTAKKTKEFRSPPQEQINMLLNFKDEKQECPCPPDIREQLLDFHDDLMRHCELDEDRSMDRGADVTIRGRLMSLVEKVSNLKKKMAHLPLETHGRKLSTLQQLISDTMVRWAQEAVIEDPELVRAMFVLLHRQYEALEDCDIMNNKVFYQHPNLMRALGMHETVMEVMVNVLSGGDSKEITFPKMVANCCRFLCYFCRISRQNQKAMFDHLSYLLENSSVGLASPSMRGSTPLDVAAASVMDNNELALALREPDLEKVVRYLAGCGLQSCVMLVRKGYPDIGWNPVEGERYLDFLRFAVFCNGESVEENANVVVRLLIRRPECFGPALRGEGGDGLLSAMEEAIKISQDPCRDGPSPTSEMNRTLDLMGDEEDDTIHMGNAIMTFYSALIDLLGRCAPEMHLIHAGKGEAIRIRAILRSLIPIEDLVGVISIPFSMPSLTKDGVVLEPDMSAGFCPDHKAAMVLFLDRVYGIEDQNFLLHLLEIGFLPDLRAAASLDTVALSATDMALALNRYLCTAVLPLLTKCAPLFAGTEPFASLIDSLLHTVYRLSRGCCLTKAQRDAIEECLLSVCGKLRPSMMQHLLRRLVFDVPLLNEHTKMPLKLLTNHYERCWKYYCLSGGWGSFGAASDEELHLSRKLFWGIFDALSRKPYEQELFKLALPCLSAVAGALPPDYMESNYMTLMEKQSSMDSEGNFTPQPADITSISVPEKLDCFITRYAEHNHEKWCTEKLSCGWSYGDQICEISKTHPLLKPYKSLPKRYATSVNMALSCCVPEVLCICFQEREAYRWPVTESLKTMLSWGWSIERIKEPDPASLSNKSRRTSQVSQLSFEGAPTFIPRPIDMSNVTLSRDMQSMAELLAENYHNIWARKKKLDLEAKGGGNHPLLVPYDTLTAKEKAKDREKAQDILKFLQINGYIVSRGVKSPELDTPAIEKRFAYTFLHQLITYVDQATNVGTRQKGEKIPHEHRLNSLGRFVQSHIYCYNYSDILFFFSLNIFQLNPQVVLPLLDQYFKNHRLYFLSTAIHPISSGGHASNKEKEMVTSLFCKLGVLVRHRISLFGNNASSIVNCLQILGQSLDARTVMKTGLESVKAALRCYFVNAAEDLEKTQENLQLGQFSHSREQPRGVTQIINYTTVALLPVLSSLYEHIGQNAFGEDLILDDVQVSCYRILNSLYLLGTNTSIYVERQRPALGKCIAAFSAAFPVAFLDPLGLQGQVSQVCPLLPNLDTCLQEITELAQSGMRYTQMPHVMEVRTIPSHVPYMLQRSAFPLLQVVLPMLCNYMSHWWEHGPENTGERTDGCCTAVTSHHMNALLGNILKIIYNNLGIDEGAWMKRLAVFSQPIIIKAQPELLKTHFLPLMDKLKKKASVVLLDEEHSKAEGRGEMSETELLIMDQFTILVRDLYAFYPLLIRFVDYNRARWLKESNPDAEELFRMVAEVFIFWAKSHLDFFSAEFQREEQNFVVQNEINNMSFLISDTKCKMSKGLVSDQERKKMKRKGDRYTMQTSLIVATLKRLLPVGLNMCAPGEQELIALAKNRFTQKDTEDEVREIIRNNLHLQGKLEDPAIRWQRALYRELPSHCEDSSDPDKIVDRVLDIAHVLFHLDQKSWIEAEEHYFEDKLIEDLAKLIDPLHQLIQLFSRTALTEKCKLDEDLLYMAYADIMAKSCHDEEDEDGEEVKTFEEKEMEKQKLLYQQARLHDRGAAEMVLQTLSASKGEMGLMVASTLKLGIAILNGGNSTVQQKMLDYLKDKKDVGFFQSLARLMQSCSVLDLNAFERQNKAEGLGMVTEEGSGEKVMQDDQFTCDLFRFLQLLCEGHNSDFQNYLRTQTGNNTTVNIIISTVDYLLRVQESISDFYWYYSGKDVIDEQGQRNFSKAINVAKQGPCTGNQQSLAHSRLWDAVVGFLHVFAHMQMKLSQDSSQIDLLKELMDLQKDMVVMLLSMLEGNVVNGTIGKQMVDMLVESSNNVEMILKFFDMFLKLKDLTSSDAFKEYDQDGKGVISKRDFHKAMESHKHYTPSETDFLLSCAETDENELLDYEEFVQRFHEPAKDIGFNVAVLLTNLSEHMPHDSRLQTFLELADSVLHYFQPFLGRIEIMGSAKRIERVYFEISESSRTQWEKPQKEKMELFVNFCEDTIFEMQLAAQMSDAGERSMVKEESEKERPDEDTSDLGFFTLNTVCMALVTLRYNLLILFKVLSVKSLKKQMKRVKNMTLKELVGTLLSCYCAILLGLLHVAFSVARGFCRIFYNTFMGGNLVEGAKTIKVSELLANMPDPTQDEVRGEGERDRRSERNSAKEDLADLVVNTSETELLSDIFGLDLRREGGQYKITPHNPNAGLTQLLNSPVPPVTPPTELRQRHPNYFARNFYNMRMLALLVAFAINFILLFYKVSTASASVVEVPLSPPDSMVQSHSVEEQVLGEAQEMFADSGLSRKPATVRFVLEESSGYMEPTLRILAILHTVISFFCIIGYYCLKVPLVIFKREKEVARKLEFDGLYITEQPSEDDIKGQWDRLVINTQSFPNNYWDKFVKRKVMDKYGEFYGHDRISELLGMDKAALDFSDSQKKRKPRRDSSLAAVLNSIDVKYQIWKLGVVFTDNSFLYLAWYMTMSILGHYNNFFFAAHLLDIAMGFKTLRTILSSVTHNGKQLVLTVGLLAVVVYLYTVVAFNFFRKFYNKSEDGELPDMKCDDMLTCYMFHMYVGVRAGGGIGDQIEDPAGDEYEIYRIIFDITFFFFVIVILLAIIQGLIIDAFGELRDQQEQVKEDMETKCFICGIGNDYFDTVPHGFETHTLQEHNLANYLFFVMYLINKDETEHTGQESYVWKMYQERCWEFFPAGDCFRKQYEDQLN</sequence>
<dbReference type="PROSITE" id="PS50222">
    <property type="entry name" value="EF_HAND_2"/>
    <property type="match status" value="1"/>
</dbReference>
<dbReference type="Pfam" id="PF13499">
    <property type="entry name" value="EF-hand_7"/>
    <property type="match status" value="1"/>
</dbReference>
<evidence type="ECO:0000256" key="7">
    <source>
        <dbReference type="ARBA" id="ARBA00022837"/>
    </source>
</evidence>
<dbReference type="InterPro" id="IPR016093">
    <property type="entry name" value="MIR_motif"/>
</dbReference>
<dbReference type="GO" id="GO:0005516">
    <property type="term" value="F:calmodulin binding"/>
    <property type="evidence" value="ECO:0007669"/>
    <property type="project" value="UniProtKB-KW"/>
</dbReference>
<dbReference type="InterPro" id="IPR035910">
    <property type="entry name" value="RyR/IP3R_RIH_dom_sf"/>
</dbReference>
<dbReference type="FunFam" id="2.60.120.920:FF:000012">
    <property type="entry name" value="Ryanodine receptor 2 (Cardiac)"/>
    <property type="match status" value="1"/>
</dbReference>
<evidence type="ECO:0000256" key="15">
    <source>
        <dbReference type="ARBA" id="ARBA00036634"/>
    </source>
</evidence>
<dbReference type="PROSITE" id="PS50919">
    <property type="entry name" value="MIR"/>
    <property type="match status" value="3"/>
</dbReference>
<evidence type="ECO:0000256" key="10">
    <source>
        <dbReference type="ARBA" id="ARBA00022989"/>
    </source>
</evidence>
<dbReference type="Pfam" id="PF06459">
    <property type="entry name" value="RR_TM4-6"/>
    <property type="match status" value="2"/>
</dbReference>
<dbReference type="PANTHER" id="PTHR46399">
    <property type="entry name" value="B30.2/SPRY DOMAIN-CONTAINING PROTEIN"/>
    <property type="match status" value="1"/>
</dbReference>
<dbReference type="GO" id="GO:0014808">
    <property type="term" value="P:release of sequestered calcium ion into cytosol by sarcoplasmic reticulum"/>
    <property type="evidence" value="ECO:0007669"/>
    <property type="project" value="TreeGrafter"/>
</dbReference>
<evidence type="ECO:0000256" key="13">
    <source>
        <dbReference type="ARBA" id="ARBA00023286"/>
    </source>
</evidence>
<dbReference type="Pfam" id="PF02026">
    <property type="entry name" value="RyR"/>
    <property type="match status" value="4"/>
</dbReference>
<dbReference type="PANTHER" id="PTHR46399:SF7">
    <property type="entry name" value="RYANODINE RECEPTOR 2"/>
    <property type="match status" value="1"/>
</dbReference>
<evidence type="ECO:0000256" key="5">
    <source>
        <dbReference type="ARBA" id="ARBA00022692"/>
    </source>
</evidence>
<keyword evidence="6" id="KW-0677">Repeat</keyword>
<accession>A0AAW0P8D4</accession>
<evidence type="ECO:0000256" key="12">
    <source>
        <dbReference type="ARBA" id="ARBA00023136"/>
    </source>
</evidence>
<evidence type="ECO:0000259" key="18">
    <source>
        <dbReference type="PROSITE" id="PS50188"/>
    </source>
</evidence>
<dbReference type="SUPFAM" id="SSF82109">
    <property type="entry name" value="MIR domain"/>
    <property type="match status" value="2"/>
</dbReference>
<feature type="domain" description="B30.2/SPRY" evidence="18">
    <location>
        <begin position="980"/>
        <end position="1176"/>
    </location>
</feature>
<dbReference type="InterPro" id="IPR035764">
    <property type="entry name" value="SPRY2_RyR"/>
</dbReference>
<dbReference type="FunFam" id="1.10.490.160:FF:000001">
    <property type="entry name" value="Ryanodine receptor 2 (Cardiac)"/>
    <property type="match status" value="1"/>
</dbReference>
<evidence type="ECO:0000256" key="4">
    <source>
        <dbReference type="ARBA" id="ARBA00022673"/>
    </source>
</evidence>
<feature type="transmembrane region" description="Helical" evidence="17">
    <location>
        <begin position="4243"/>
        <end position="4263"/>
    </location>
</feature>
<dbReference type="SUPFAM" id="SSF49899">
    <property type="entry name" value="Concanavalin A-like lectins/glucanases"/>
    <property type="match status" value="3"/>
</dbReference>
<dbReference type="Gene3D" id="1.10.238.10">
    <property type="entry name" value="EF-hand"/>
    <property type="match status" value="1"/>
</dbReference>
<keyword evidence="5 17" id="KW-0812">Transmembrane</keyword>
<dbReference type="CDD" id="cd12878">
    <property type="entry name" value="SPRY2_RyR"/>
    <property type="match status" value="1"/>
</dbReference>
<feature type="region of interest" description="Disordered" evidence="16">
    <location>
        <begin position="1339"/>
        <end position="1358"/>
    </location>
</feature>
<keyword evidence="22" id="KW-1185">Reference proteome</keyword>
<dbReference type="GO" id="GO:0034704">
    <property type="term" value="C:calcium channel complex"/>
    <property type="evidence" value="ECO:0007669"/>
    <property type="project" value="TreeGrafter"/>
</dbReference>
<dbReference type="Gene3D" id="6.20.350.10">
    <property type="match status" value="1"/>
</dbReference>
<dbReference type="InterPro" id="IPR014821">
    <property type="entry name" value="Ins145_P3_rcpt"/>
</dbReference>
<dbReference type="Gene3D" id="1.10.490.160">
    <property type="match status" value="2"/>
</dbReference>
<dbReference type="Pfam" id="PF21119">
    <property type="entry name" value="RYDR_Jsol"/>
    <property type="match status" value="1"/>
</dbReference>
<keyword evidence="12 17" id="KW-0472">Membrane</keyword>
<dbReference type="PROSITE" id="PS50188">
    <property type="entry name" value="B302_SPRY"/>
    <property type="match status" value="2"/>
</dbReference>
<dbReference type="GO" id="GO:0033017">
    <property type="term" value="C:sarcoplasmic reticulum membrane"/>
    <property type="evidence" value="ECO:0007669"/>
    <property type="project" value="UniProtKB-SubCell"/>
</dbReference>
<keyword evidence="4" id="KW-0107">Calcium channel</keyword>
<evidence type="ECO:0008006" key="23">
    <source>
        <dbReference type="Google" id="ProtNLM"/>
    </source>
</evidence>
<dbReference type="InterPro" id="IPR011992">
    <property type="entry name" value="EF-hand-dom_pair"/>
</dbReference>
<organism evidence="21 22">
    <name type="scientific">Mugilogobius chulae</name>
    <name type="common">yellowstripe goby</name>
    <dbReference type="NCBI Taxonomy" id="88201"/>
    <lineage>
        <taxon>Eukaryota</taxon>
        <taxon>Metazoa</taxon>
        <taxon>Chordata</taxon>
        <taxon>Craniata</taxon>
        <taxon>Vertebrata</taxon>
        <taxon>Euteleostomi</taxon>
        <taxon>Actinopterygii</taxon>
        <taxon>Neopterygii</taxon>
        <taxon>Teleostei</taxon>
        <taxon>Neoteleostei</taxon>
        <taxon>Acanthomorphata</taxon>
        <taxon>Gobiaria</taxon>
        <taxon>Gobiiformes</taxon>
        <taxon>Gobioidei</taxon>
        <taxon>Gobiidae</taxon>
        <taxon>Gobionellinae</taxon>
        <taxon>Mugilogobius</taxon>
    </lineage>
</organism>